<name>A0A369VQU8_9SPHN</name>
<feature type="transmembrane region" description="Helical" evidence="5">
    <location>
        <begin position="44"/>
        <end position="60"/>
    </location>
</feature>
<evidence type="ECO:0000256" key="5">
    <source>
        <dbReference type="SAM" id="Phobius"/>
    </source>
</evidence>
<comment type="subcellular location">
    <subcellularLocation>
        <location evidence="1">Membrane</location>
        <topology evidence="1">Multi-pass membrane protein</topology>
    </subcellularLocation>
</comment>
<evidence type="ECO:0000313" key="6">
    <source>
        <dbReference type="EMBL" id="RDE04766.1"/>
    </source>
</evidence>
<evidence type="ECO:0000256" key="3">
    <source>
        <dbReference type="ARBA" id="ARBA00022989"/>
    </source>
</evidence>
<accession>A0A369VQU8</accession>
<evidence type="ECO:0000256" key="1">
    <source>
        <dbReference type="ARBA" id="ARBA00004141"/>
    </source>
</evidence>
<dbReference type="Proteomes" id="UP000253918">
    <property type="component" value="Unassembled WGS sequence"/>
</dbReference>
<dbReference type="OrthoDB" id="9808637at2"/>
<proteinExistence type="predicted"/>
<dbReference type="AlphaFoldDB" id="A0A369VQU8"/>
<protein>
    <submittedName>
        <fullName evidence="6">Disulfide bond formation protein B</fullName>
    </submittedName>
</protein>
<reference evidence="6 7" key="1">
    <citation type="submission" date="2018-07" db="EMBL/GenBank/DDBJ databases">
        <title>a novel species of Sphingomonas isolated from the rhizosphere soil of Araceae plant.</title>
        <authorList>
            <person name="Zhiyong W."/>
            <person name="Qinglan Z."/>
            <person name="Zhiwei F."/>
            <person name="Ding X."/>
            <person name="Gejiao W."/>
            <person name="Shixue Z."/>
        </authorList>
    </citation>
    <scope>NUCLEOTIDE SEQUENCE [LARGE SCALE GENOMIC DNA]</scope>
    <source>
        <strain evidence="6 7">WZY 27</strain>
    </source>
</reference>
<dbReference type="InterPro" id="IPR003752">
    <property type="entry name" value="DiS_bond_form_DsbB/BdbC"/>
</dbReference>
<keyword evidence="7" id="KW-1185">Reference proteome</keyword>
<evidence type="ECO:0000313" key="7">
    <source>
        <dbReference type="Proteomes" id="UP000253918"/>
    </source>
</evidence>
<feature type="transmembrane region" description="Helical" evidence="5">
    <location>
        <begin position="138"/>
        <end position="158"/>
    </location>
</feature>
<dbReference type="RefSeq" id="WP_114688503.1">
    <property type="nucleotide sequence ID" value="NZ_QQNB01000003.1"/>
</dbReference>
<gene>
    <name evidence="6" type="ORF">DVW87_14390</name>
</gene>
<dbReference type="GO" id="GO:0016020">
    <property type="term" value="C:membrane"/>
    <property type="evidence" value="ECO:0007669"/>
    <property type="project" value="UniProtKB-SubCell"/>
</dbReference>
<sequence>MPPRLLAARFLALLVPAALMAGALGSQYLGGLYPCEMCHWQRWPHYAAIVLAGLAFVVRGTGPVRALVLLAGLAILASGAIGAFHAGVEYHWWQGITACTTTAAAGGGSADAILARIMEAPIVRCDAPQWTLFGISLAGFNALFSLAGALAIFTLLFAKAPR</sequence>
<evidence type="ECO:0000256" key="4">
    <source>
        <dbReference type="ARBA" id="ARBA00023136"/>
    </source>
</evidence>
<dbReference type="SUPFAM" id="SSF158442">
    <property type="entry name" value="DsbB-like"/>
    <property type="match status" value="1"/>
</dbReference>
<evidence type="ECO:0000256" key="2">
    <source>
        <dbReference type="ARBA" id="ARBA00022692"/>
    </source>
</evidence>
<dbReference type="Gene3D" id="1.20.1550.10">
    <property type="entry name" value="DsbB-like"/>
    <property type="match status" value="1"/>
</dbReference>
<feature type="transmembrane region" description="Helical" evidence="5">
    <location>
        <begin position="67"/>
        <end position="88"/>
    </location>
</feature>
<dbReference type="GO" id="GO:0015035">
    <property type="term" value="F:protein-disulfide reductase activity"/>
    <property type="evidence" value="ECO:0007669"/>
    <property type="project" value="InterPro"/>
</dbReference>
<keyword evidence="3 5" id="KW-1133">Transmembrane helix</keyword>
<dbReference type="InterPro" id="IPR023380">
    <property type="entry name" value="DsbB-like_sf"/>
</dbReference>
<dbReference type="Pfam" id="PF02600">
    <property type="entry name" value="DsbB"/>
    <property type="match status" value="1"/>
</dbReference>
<dbReference type="EMBL" id="QQNB01000003">
    <property type="protein sequence ID" value="RDE04766.1"/>
    <property type="molecule type" value="Genomic_DNA"/>
</dbReference>
<organism evidence="6 7">
    <name type="scientific">Sphingomonas aracearum</name>
    <dbReference type="NCBI Taxonomy" id="2283317"/>
    <lineage>
        <taxon>Bacteria</taxon>
        <taxon>Pseudomonadati</taxon>
        <taxon>Pseudomonadota</taxon>
        <taxon>Alphaproteobacteria</taxon>
        <taxon>Sphingomonadales</taxon>
        <taxon>Sphingomonadaceae</taxon>
        <taxon>Sphingomonas</taxon>
    </lineage>
</organism>
<dbReference type="PIRSF" id="PIRSF033913">
    <property type="entry name" value="S-S_format_DsbB"/>
    <property type="match status" value="1"/>
</dbReference>
<keyword evidence="2 5" id="KW-0812">Transmembrane</keyword>
<dbReference type="InterPro" id="IPR024199">
    <property type="entry name" value="Uncharacterised_DsbB"/>
</dbReference>
<dbReference type="GO" id="GO:0006457">
    <property type="term" value="P:protein folding"/>
    <property type="evidence" value="ECO:0007669"/>
    <property type="project" value="InterPro"/>
</dbReference>
<comment type="caution">
    <text evidence="6">The sequence shown here is derived from an EMBL/GenBank/DDBJ whole genome shotgun (WGS) entry which is preliminary data.</text>
</comment>
<keyword evidence="4 5" id="KW-0472">Membrane</keyword>